<protein>
    <recommendedName>
        <fullName evidence="2">DUF6604 domain-containing protein</fullName>
    </recommendedName>
</protein>
<dbReference type="EMBL" id="FJOF01000003">
    <property type="protein sequence ID" value="CZR38059.1"/>
    <property type="molecule type" value="Genomic_DNA"/>
</dbReference>
<organism evidence="3 4">
    <name type="scientific">Fusarium proliferatum (strain ET1)</name>
    <name type="common">Orchid endophyte fungus</name>
    <dbReference type="NCBI Taxonomy" id="1227346"/>
    <lineage>
        <taxon>Eukaryota</taxon>
        <taxon>Fungi</taxon>
        <taxon>Dikarya</taxon>
        <taxon>Ascomycota</taxon>
        <taxon>Pezizomycotina</taxon>
        <taxon>Sordariomycetes</taxon>
        <taxon>Hypocreomycetidae</taxon>
        <taxon>Hypocreales</taxon>
        <taxon>Nectriaceae</taxon>
        <taxon>Fusarium</taxon>
        <taxon>Fusarium fujikuroi species complex</taxon>
    </lineage>
</organism>
<gene>
    <name evidence="3" type="ORF">FPRO_06750</name>
</gene>
<feature type="region of interest" description="Disordered" evidence="1">
    <location>
        <begin position="401"/>
        <end position="429"/>
    </location>
</feature>
<dbReference type="AlphaFoldDB" id="A0A1L7VBG7"/>
<evidence type="ECO:0000313" key="4">
    <source>
        <dbReference type="Proteomes" id="UP000183971"/>
    </source>
</evidence>
<reference evidence="4" key="1">
    <citation type="journal article" date="2016" name="Genome Biol. Evol.">
        <title>Comparative 'omics' of the Fusarium fujikuroi species complex highlights differences in genetic potential and metabolite synthesis.</title>
        <authorList>
            <person name="Niehaus E.-M."/>
            <person name="Muensterkoetter M."/>
            <person name="Proctor R.H."/>
            <person name="Brown D.W."/>
            <person name="Sharon A."/>
            <person name="Idan Y."/>
            <person name="Oren-Young L."/>
            <person name="Sieber C.M."/>
            <person name="Novak O."/>
            <person name="Pencik A."/>
            <person name="Tarkowska D."/>
            <person name="Hromadova K."/>
            <person name="Freeman S."/>
            <person name="Maymon M."/>
            <person name="Elazar M."/>
            <person name="Youssef S.A."/>
            <person name="El-Shabrawy E.S.M."/>
            <person name="Shalaby A.B.A."/>
            <person name="Houterman P."/>
            <person name="Brock N.L."/>
            <person name="Burkhardt I."/>
            <person name="Tsavkelova E.A."/>
            <person name="Dickschat J.S."/>
            <person name="Galuszka P."/>
            <person name="Gueldener U."/>
            <person name="Tudzynski B."/>
        </authorList>
    </citation>
    <scope>NUCLEOTIDE SEQUENCE [LARGE SCALE GENOMIC DNA]</scope>
    <source>
        <strain evidence="4">ET1</strain>
    </source>
</reference>
<dbReference type="InterPro" id="IPR046539">
    <property type="entry name" value="DUF6604"/>
</dbReference>
<dbReference type="Proteomes" id="UP000183971">
    <property type="component" value="Unassembled WGS sequence"/>
</dbReference>
<proteinExistence type="predicted"/>
<dbReference type="PANTHER" id="PTHR38795:SF1">
    <property type="entry name" value="DUF6604 DOMAIN-CONTAINING PROTEIN"/>
    <property type="match status" value="1"/>
</dbReference>
<dbReference type="GeneID" id="42051629"/>
<keyword evidence="4" id="KW-1185">Reference proteome</keyword>
<dbReference type="PANTHER" id="PTHR38795">
    <property type="entry name" value="DUF6604 DOMAIN-CONTAINING PROTEIN"/>
    <property type="match status" value="1"/>
</dbReference>
<comment type="caution">
    <text evidence="3">The sequence shown here is derived from an EMBL/GenBank/DDBJ whole genome shotgun (WGS) entry which is preliminary data.</text>
</comment>
<dbReference type="RefSeq" id="XP_031078652.1">
    <property type="nucleotide sequence ID" value="XM_031228302.1"/>
</dbReference>
<dbReference type="VEuPathDB" id="FungiDB:FPRO_06750"/>
<accession>A0A1L7VBG7</accession>
<evidence type="ECO:0000256" key="1">
    <source>
        <dbReference type="SAM" id="MobiDB-lite"/>
    </source>
</evidence>
<evidence type="ECO:0000313" key="3">
    <source>
        <dbReference type="EMBL" id="CZR38059.1"/>
    </source>
</evidence>
<name>A0A1L7VBG7_FUSPR</name>
<feature type="region of interest" description="Disordered" evidence="1">
    <location>
        <begin position="18"/>
        <end position="51"/>
    </location>
</feature>
<dbReference type="Pfam" id="PF20253">
    <property type="entry name" value="DUF6604"/>
    <property type="match status" value="1"/>
</dbReference>
<feature type="domain" description="DUF6604" evidence="2">
    <location>
        <begin position="15"/>
        <end position="235"/>
    </location>
</feature>
<evidence type="ECO:0000259" key="2">
    <source>
        <dbReference type="Pfam" id="PF20253"/>
    </source>
</evidence>
<sequence>MLPPALISVYHEYKKDTNSIQPAPRLNGKGRAEAKKKVKGTPQESTPQNEGPRYIIEIKDFVPLAECISAYKKPALSVPRTFFSTLNRKQNDKSDARHSYFVGILEKAREVLKPYSDPVGSGSSKEAETLTNKFKELEVYHPSEKFLNAKDIERPGPANNNDVIYEADAGDSVDEAFFAYKLLCEDLNDIRTFITYIWEMHIEAEEGGDSIDPGVMAVVTNTAIEFGSTLAEDVKPLLEKHGGIKAMAEDLMCGFLIDQEVDMNKFREQIAKGSVNEKVYAVMSHCCYHARLSIETLAQVPWRDMDTLFEIFGGEAFFVGGKPHTRSDYVNRFMLQVGISASTLSKNKHKGKKMALEDFSRANPRFLTTRALIHKSLQDRYHRNTKRMSWTMETISEVLSRGESKGKGKDRGGDGGKGKEKDTSLTSDDKTRVKPADILASLGNALSAEVNELAFPYLSLHEISWEWLRCVWMACDSTLRKVDGSDFALPEWELTFVVGHILTEAETDNEDSMHILAMAAGILEEMHRGHVLSKASRLMYVLSGRDYSIPEGATELLRSFEKFCDCGSGHEGPQEEASNAENQIP</sequence>